<proteinExistence type="predicted"/>
<keyword evidence="2" id="KW-1185">Reference proteome</keyword>
<reference evidence="1 2" key="1">
    <citation type="submission" date="2016-03" db="EMBL/GenBank/DDBJ databases">
        <title>Niastella vici sp. nov., isolated from farmland soil.</title>
        <authorList>
            <person name="Chen L."/>
            <person name="Wang D."/>
            <person name="Yang S."/>
            <person name="Wang G."/>
        </authorList>
    </citation>
    <scope>NUCLEOTIDE SEQUENCE [LARGE SCALE GENOMIC DNA]</scope>
    <source>
        <strain evidence="1 2">DJ57</strain>
    </source>
</reference>
<gene>
    <name evidence="1" type="ORF">A3860_36340</name>
</gene>
<dbReference type="Proteomes" id="UP000192796">
    <property type="component" value="Unassembled WGS sequence"/>
</dbReference>
<accession>A0A1V9FN99</accession>
<evidence type="ECO:0000313" key="1">
    <source>
        <dbReference type="EMBL" id="OQP59751.1"/>
    </source>
</evidence>
<name>A0A1V9FN99_9BACT</name>
<comment type="caution">
    <text evidence="1">The sequence shown here is derived from an EMBL/GenBank/DDBJ whole genome shotgun (WGS) entry which is preliminary data.</text>
</comment>
<evidence type="ECO:0000313" key="2">
    <source>
        <dbReference type="Proteomes" id="UP000192796"/>
    </source>
</evidence>
<organism evidence="1 2">
    <name type="scientific">Niastella vici</name>
    <dbReference type="NCBI Taxonomy" id="1703345"/>
    <lineage>
        <taxon>Bacteria</taxon>
        <taxon>Pseudomonadati</taxon>
        <taxon>Bacteroidota</taxon>
        <taxon>Chitinophagia</taxon>
        <taxon>Chitinophagales</taxon>
        <taxon>Chitinophagaceae</taxon>
        <taxon>Niastella</taxon>
    </lineage>
</organism>
<dbReference type="AlphaFoldDB" id="A0A1V9FN99"/>
<protein>
    <submittedName>
        <fullName evidence="1">Uncharacterized protein</fullName>
    </submittedName>
</protein>
<dbReference type="EMBL" id="LVYD01000073">
    <property type="protein sequence ID" value="OQP59751.1"/>
    <property type="molecule type" value="Genomic_DNA"/>
</dbReference>
<sequence length="135" mass="15668">MGQKVNLFGNFPKDHWSWSFSILDLDVATNRVSLGTVYGLCFITFKGYVQFSRVGFGFIACPDFSREVRCTDFWITFSKGYDQFQRIRSIFKGQVWVSSPVPTLVGRYGSVQITLGLTGVRFRFWFHLHWIVITM</sequence>